<protein>
    <submittedName>
        <fullName evidence="1">Uncharacterized protein</fullName>
    </submittedName>
</protein>
<accession>A0A6M3IVT4</accession>
<dbReference type="EMBL" id="MT141450">
    <property type="protein sequence ID" value="QJA61703.1"/>
    <property type="molecule type" value="Genomic_DNA"/>
</dbReference>
<proteinExistence type="predicted"/>
<name>A0A6M3IVT4_9ZZZZ</name>
<evidence type="ECO:0000313" key="1">
    <source>
        <dbReference type="EMBL" id="QJA61703.1"/>
    </source>
</evidence>
<reference evidence="1" key="1">
    <citation type="submission" date="2020-03" db="EMBL/GenBank/DDBJ databases">
        <title>The deep terrestrial virosphere.</title>
        <authorList>
            <person name="Holmfeldt K."/>
            <person name="Nilsson E."/>
            <person name="Simone D."/>
            <person name="Lopez-Fernandez M."/>
            <person name="Wu X."/>
            <person name="de Brujin I."/>
            <person name="Lundin D."/>
            <person name="Andersson A."/>
            <person name="Bertilsson S."/>
            <person name="Dopson M."/>
        </authorList>
    </citation>
    <scope>NUCLEOTIDE SEQUENCE</scope>
    <source>
        <strain evidence="1">MM415B00897</strain>
    </source>
</reference>
<gene>
    <name evidence="1" type="ORF">MM415B00897_0014</name>
</gene>
<dbReference type="AlphaFoldDB" id="A0A6M3IVT4"/>
<organism evidence="1">
    <name type="scientific">viral metagenome</name>
    <dbReference type="NCBI Taxonomy" id="1070528"/>
    <lineage>
        <taxon>unclassified sequences</taxon>
        <taxon>metagenomes</taxon>
        <taxon>organismal metagenomes</taxon>
    </lineage>
</organism>
<sequence>MGNDYNWPTTDLEMRRRIQEDIGELAQRIEAIGEYAPPTDEEREARDRYEWNKTRLQIERQAATIAELCEACERLQLLADWKAGVEGYDAIEARYFSETGNRGPADALIKFWDMRDGVAPGVASEVWDKWIASIPDTARAAIAKARGEMEEAK</sequence>